<proteinExistence type="predicted"/>
<feature type="compositionally biased region" description="Low complexity" evidence="2">
    <location>
        <begin position="743"/>
        <end position="758"/>
    </location>
</feature>
<evidence type="ECO:0000256" key="1">
    <source>
        <dbReference type="SAM" id="Coils"/>
    </source>
</evidence>
<feature type="region of interest" description="Disordered" evidence="2">
    <location>
        <begin position="311"/>
        <end position="903"/>
    </location>
</feature>
<feature type="compositionally biased region" description="Pro residues" evidence="2">
    <location>
        <begin position="320"/>
        <end position="350"/>
    </location>
</feature>
<evidence type="ECO:0000256" key="2">
    <source>
        <dbReference type="SAM" id="MobiDB-lite"/>
    </source>
</evidence>
<feature type="compositionally biased region" description="Basic residues" evidence="2">
    <location>
        <begin position="62"/>
        <end position="75"/>
    </location>
</feature>
<feature type="compositionally biased region" description="Polar residues" evidence="2">
    <location>
        <begin position="395"/>
        <end position="420"/>
    </location>
</feature>
<feature type="compositionally biased region" description="Pro residues" evidence="2">
    <location>
        <begin position="1"/>
        <end position="12"/>
    </location>
</feature>
<evidence type="ECO:0000313" key="3">
    <source>
        <dbReference type="EMBL" id="RDB24883.1"/>
    </source>
</evidence>
<feature type="compositionally biased region" description="Polar residues" evidence="2">
    <location>
        <begin position="602"/>
        <end position="611"/>
    </location>
</feature>
<dbReference type="STRING" id="39966.A0A369JZ22"/>
<name>A0A369JZ22_HYPMA</name>
<feature type="compositionally biased region" description="Polar residues" evidence="2">
    <location>
        <begin position="780"/>
        <end position="789"/>
    </location>
</feature>
<feature type="compositionally biased region" description="Basic and acidic residues" evidence="2">
    <location>
        <begin position="769"/>
        <end position="779"/>
    </location>
</feature>
<feature type="compositionally biased region" description="Polar residues" evidence="2">
    <location>
        <begin position="834"/>
        <end position="859"/>
    </location>
</feature>
<comment type="caution">
    <text evidence="3">The sequence shown here is derived from an EMBL/GenBank/DDBJ whole genome shotgun (WGS) entry which is preliminary data.</text>
</comment>
<organism evidence="3 4">
    <name type="scientific">Hypsizygus marmoreus</name>
    <name type="common">White beech mushroom</name>
    <name type="synonym">Agaricus marmoreus</name>
    <dbReference type="NCBI Taxonomy" id="39966"/>
    <lineage>
        <taxon>Eukaryota</taxon>
        <taxon>Fungi</taxon>
        <taxon>Dikarya</taxon>
        <taxon>Basidiomycota</taxon>
        <taxon>Agaricomycotina</taxon>
        <taxon>Agaricomycetes</taxon>
        <taxon>Agaricomycetidae</taxon>
        <taxon>Agaricales</taxon>
        <taxon>Tricholomatineae</taxon>
        <taxon>Lyophyllaceae</taxon>
        <taxon>Hypsizygus</taxon>
    </lineage>
</organism>
<dbReference type="InParanoid" id="A0A369JZ22"/>
<accession>A0A369JZ22</accession>
<feature type="compositionally biased region" description="Basic and acidic residues" evidence="2">
    <location>
        <begin position="584"/>
        <end position="601"/>
    </location>
</feature>
<feature type="compositionally biased region" description="Polar residues" evidence="2">
    <location>
        <begin position="726"/>
        <end position="738"/>
    </location>
</feature>
<feature type="coiled-coil region" evidence="1">
    <location>
        <begin position="150"/>
        <end position="205"/>
    </location>
</feature>
<feature type="compositionally biased region" description="Polar residues" evidence="2">
    <location>
        <begin position="30"/>
        <end position="52"/>
    </location>
</feature>
<keyword evidence="4" id="KW-1185">Reference proteome</keyword>
<feature type="region of interest" description="Disordered" evidence="2">
    <location>
        <begin position="229"/>
        <end position="270"/>
    </location>
</feature>
<feature type="compositionally biased region" description="Polar residues" evidence="2">
    <location>
        <begin position="371"/>
        <end position="382"/>
    </location>
</feature>
<dbReference type="AlphaFoldDB" id="A0A369JZ22"/>
<feature type="compositionally biased region" description="Polar residues" evidence="2">
    <location>
        <begin position="994"/>
        <end position="1007"/>
    </location>
</feature>
<dbReference type="Proteomes" id="UP000076154">
    <property type="component" value="Unassembled WGS sequence"/>
</dbReference>
<protein>
    <submittedName>
        <fullName evidence="3">Uncharacterized protein</fullName>
    </submittedName>
</protein>
<feature type="compositionally biased region" description="Basic and acidic residues" evidence="2">
    <location>
        <begin position="533"/>
        <end position="550"/>
    </location>
</feature>
<keyword evidence="1" id="KW-0175">Coiled coil</keyword>
<feature type="region of interest" description="Disordered" evidence="2">
    <location>
        <begin position="1"/>
        <end position="85"/>
    </location>
</feature>
<dbReference type="OrthoDB" id="3069722at2759"/>
<feature type="compositionally biased region" description="Basic and acidic residues" evidence="2">
    <location>
        <begin position="440"/>
        <end position="449"/>
    </location>
</feature>
<feature type="region of interest" description="Disordered" evidence="2">
    <location>
        <begin position="959"/>
        <end position="1007"/>
    </location>
</feature>
<feature type="compositionally biased region" description="Polar residues" evidence="2">
    <location>
        <begin position="692"/>
        <end position="702"/>
    </location>
</feature>
<feature type="compositionally biased region" description="Polar residues" evidence="2">
    <location>
        <begin position="648"/>
        <end position="678"/>
    </location>
</feature>
<feature type="compositionally biased region" description="Low complexity" evidence="2">
    <location>
        <begin position="574"/>
        <end position="583"/>
    </location>
</feature>
<gene>
    <name evidence="3" type="ORF">Hypma_007434</name>
</gene>
<reference evidence="3" key="1">
    <citation type="submission" date="2018-04" db="EMBL/GenBank/DDBJ databases">
        <title>Whole genome sequencing of Hypsizygus marmoreus.</title>
        <authorList>
            <person name="Choi I.-G."/>
            <person name="Min B."/>
            <person name="Kim J.-G."/>
            <person name="Kim S."/>
            <person name="Oh Y.-L."/>
            <person name="Kong W.-S."/>
            <person name="Park H."/>
            <person name="Jeong J."/>
            <person name="Song E.-S."/>
        </authorList>
    </citation>
    <scope>NUCLEOTIDE SEQUENCE [LARGE SCALE GENOMIC DNA]</scope>
    <source>
        <strain evidence="3">51987-8</strain>
    </source>
</reference>
<feature type="compositionally biased region" description="Basic residues" evidence="2">
    <location>
        <begin position="453"/>
        <end position="463"/>
    </location>
</feature>
<feature type="compositionally biased region" description="Polar residues" evidence="2">
    <location>
        <begin position="505"/>
        <end position="516"/>
    </location>
</feature>
<dbReference type="EMBL" id="LUEZ02000041">
    <property type="protein sequence ID" value="RDB24883.1"/>
    <property type="molecule type" value="Genomic_DNA"/>
</dbReference>
<evidence type="ECO:0000313" key="4">
    <source>
        <dbReference type="Proteomes" id="UP000076154"/>
    </source>
</evidence>
<sequence>MVNMPIPTPSPYPDSEDSEGSVLREFVNESIAQEQGTPSPRSELLSQTSQNLRNRKDPSPEHRKRGRRNPTRRQREHNELVPANTPPNELIRLLTDQKHEAHTLRRALRIAAERMDSESQRVIALERAHTQTAEQFRILNESRIAAQQEAMKASQELRLYQFQLENAQNEIARAQEVLQSVEDQRDEAEQAAARARRKARQLQQERLIAVAREEGRRWGFEAGLKRAQEEQALHGQQRGSRTRREHTVDEREAVPNVEPTHPPLEEPLRRSNDDILEGFDQTSLFSSPSRFPLRGLHDLGSPQVVRVAEPAQPALDSEPASPPPQPQVNIPPPQTRSPSPPPPEPVPIVHPEPDVPRSKTPSVQYYAVSIPPTSELEQQYNLNEEYPGHYPQPWVTAQQHSQMSDHQPTPETSFQSNAGSMNLRRGFSLSRRASQPQGKAKPEKKKESWYRTLSRRALGRKRRPEATDEAIAGPEEPPTPRSWYAPKPAPPVRVRDYGIPKPVSSADTASVSTRMSQLDLVSPPNRTPNSSERSLRMGDRPGKKFKDKHSNLFVINEDPGSRVTTPVKEDIRQRSQSMSQAQAKEPEPRYSDPKAVDEWRRSSATSSAQKDSTVHPRPPNGPRRPKHLTVPAPLSHDNMNGIPDPRSHTMSNGTRDSQFSRSQDSNGLRVNQQVSSPGLSPIGISVEPPSRSPSDTLGSSRPENGYLSPDRPPTPLAPHSLRSGPSIATSLGSFQSGLGNLLPNGMGSSSSAPGGPTPRNQYPSSPRPLKMDLHPKETPSRPSSRNQNYAPMASSPLRSPYHLPQPLAGGRSSTPQPVPDTRSVRSGKSGKRGATSTPGPSSQALPPASSTQLQWGSETGSERSRRHSTSAAHAPATPRRKAQALPPANGKKKGHQRVHSESFVAHSEMYLTAGPSSGALLSVDGHEHTLSRVPSNNSINSIKSQGSYAKYDPSTYLDPAFFSGPEDDVGPSGGAGPSSSMNRGSPIPKRHSRAASTNSALSYITER</sequence>